<keyword evidence="1" id="KW-0472">Membrane</keyword>
<dbReference type="RefSeq" id="WP_302041369.1">
    <property type="nucleotide sequence ID" value="NZ_JAUKPO010000032.1"/>
</dbReference>
<evidence type="ECO:0000313" key="3">
    <source>
        <dbReference type="Proteomes" id="UP001168528"/>
    </source>
</evidence>
<dbReference type="InterPro" id="IPR032531">
    <property type="entry name" value="DUF4956"/>
</dbReference>
<evidence type="ECO:0000256" key="1">
    <source>
        <dbReference type="SAM" id="Phobius"/>
    </source>
</evidence>
<dbReference type="EMBL" id="JAUKPO010000032">
    <property type="protein sequence ID" value="MDO1450568.1"/>
    <property type="molecule type" value="Genomic_DNA"/>
</dbReference>
<feature type="transmembrane region" description="Helical" evidence="1">
    <location>
        <begin position="52"/>
        <end position="71"/>
    </location>
</feature>
<gene>
    <name evidence="2" type="ORF">Q0590_30110</name>
</gene>
<organism evidence="2 3">
    <name type="scientific">Rhodocytophaga aerolata</name>
    <dbReference type="NCBI Taxonomy" id="455078"/>
    <lineage>
        <taxon>Bacteria</taxon>
        <taxon>Pseudomonadati</taxon>
        <taxon>Bacteroidota</taxon>
        <taxon>Cytophagia</taxon>
        <taxon>Cytophagales</taxon>
        <taxon>Rhodocytophagaceae</taxon>
        <taxon>Rhodocytophaga</taxon>
    </lineage>
</organism>
<name>A0ABT8RHD0_9BACT</name>
<dbReference type="Proteomes" id="UP001168528">
    <property type="component" value="Unassembled WGS sequence"/>
</dbReference>
<comment type="caution">
    <text evidence="2">The sequence shown here is derived from an EMBL/GenBank/DDBJ whole genome shotgun (WGS) entry which is preliminary data.</text>
</comment>
<sequence>MIFLQDLASPEVAESFQLFNKLSEKFFLRLGIDVLSVLILIRFIYYRIYRKADLFLMFFSFNIIIFLITFLLNKVQMSIGAAFGLFAVFSMLRYRTEGLSAKDMTYLFVVISMGLLSAITKGSWDELGLINGMILISVQLLDGNWLIKRELTKKIHYDRIDLILPSMCGELLDDLRKRTGLAIHRVDIMEMDLLKDTALLVIYYYPSPMKYEHFAKPVDSYAE</sequence>
<feature type="transmembrane region" description="Helical" evidence="1">
    <location>
        <begin position="106"/>
        <end position="124"/>
    </location>
</feature>
<keyword evidence="1" id="KW-1133">Transmembrane helix</keyword>
<evidence type="ECO:0000313" key="2">
    <source>
        <dbReference type="EMBL" id="MDO1450568.1"/>
    </source>
</evidence>
<keyword evidence="1" id="KW-0812">Transmembrane</keyword>
<keyword evidence="3" id="KW-1185">Reference proteome</keyword>
<accession>A0ABT8RHD0</accession>
<feature type="transmembrane region" description="Helical" evidence="1">
    <location>
        <begin position="26"/>
        <end position="45"/>
    </location>
</feature>
<feature type="transmembrane region" description="Helical" evidence="1">
    <location>
        <begin position="77"/>
        <end position="94"/>
    </location>
</feature>
<reference evidence="2" key="1">
    <citation type="submission" date="2023-07" db="EMBL/GenBank/DDBJ databases">
        <title>The genome sequence of Rhodocytophaga aerolata KACC 12507.</title>
        <authorList>
            <person name="Zhang X."/>
        </authorList>
    </citation>
    <scope>NUCLEOTIDE SEQUENCE</scope>
    <source>
        <strain evidence="2">KACC 12507</strain>
    </source>
</reference>
<proteinExistence type="predicted"/>
<protein>
    <submittedName>
        <fullName evidence="2">DUF4956 domain-containing protein</fullName>
    </submittedName>
</protein>
<dbReference type="Pfam" id="PF16316">
    <property type="entry name" value="DUF4956"/>
    <property type="match status" value="1"/>
</dbReference>
<feature type="transmembrane region" description="Helical" evidence="1">
    <location>
        <begin position="130"/>
        <end position="147"/>
    </location>
</feature>